<evidence type="ECO:0000313" key="2">
    <source>
        <dbReference type="EMBL" id="MEK8126505.1"/>
    </source>
</evidence>
<dbReference type="RefSeq" id="WP_341413561.1">
    <property type="nucleotide sequence ID" value="NZ_JBBPCC010000001.1"/>
</dbReference>
<name>A0ABU9DCD3_9BACL</name>
<sequence length="627" mass="70103">MIIQALHQRYLDLSADPDSGVSPLYFSAAKISYVLEIREDGSLASIQDIRDHSGKKKQPWIMNVPEQPSRSSGISPYFLSDKAEYALGHYPVMPLEKDTAKKKGDARKKYEASRELARKVLLGVQDTDAKAILMFYDNWDPAAVREHPALQSWMEELDKGVDTNMVFRVTTRQAMGHESEAVKQAWIRYRQESQVSSDFEAQCLLTGEKASIARTHDKIKGVRNAQAAGASLVSFNFRSAESYGKDSMQSYNSPVSKTAVFGYTTALNHLLAFPRNRIWIGDMTLVFWSGAAAAEELEPFFAQYVDASHVPAEDKKLTSQLQDVLDRARQGSNLDASMVPQGDTPFYILGLAPNNARVAVRFFWQGHFGDLVNKLGQHAADFAIAGTDDRHRDLTNNIFRILAETMRVGGDGKKVGDGPPPLLGGELLRSVIHGKSYPFSLYNLILNRIRADGAVNPQRVSILKAYLNRYMRLNKGSTYLKEELDLALNEHAQEPAYRLGRLFAVLEKAQQEAANNKLNATIKDRYFSSASSNPAAVFPILIKLAQHHMSKSRYGDFRDQEMGEILQGVYEFPAHLDLQRQGIFVIGYYHQKQYFFEQIKAAAEAKKEAAAAAESSERSDNESSPEA</sequence>
<reference evidence="2 3" key="1">
    <citation type="submission" date="2024-04" db="EMBL/GenBank/DDBJ databases">
        <title>draft genome sequnece of Paenibacillus filicis.</title>
        <authorList>
            <person name="Kim D.-U."/>
        </authorList>
    </citation>
    <scope>NUCLEOTIDE SEQUENCE [LARGE SCALE GENOMIC DNA]</scope>
    <source>
        <strain evidence="2 3">KACC14197</strain>
    </source>
</reference>
<dbReference type="Proteomes" id="UP001469365">
    <property type="component" value="Unassembled WGS sequence"/>
</dbReference>
<dbReference type="CDD" id="cd09757">
    <property type="entry name" value="Cas8c_I-C"/>
    <property type="match status" value="1"/>
</dbReference>
<comment type="caution">
    <text evidence="2">The sequence shown here is derived from an EMBL/GenBank/DDBJ whole genome shotgun (WGS) entry which is preliminary data.</text>
</comment>
<evidence type="ECO:0000256" key="1">
    <source>
        <dbReference type="SAM" id="MobiDB-lite"/>
    </source>
</evidence>
<organism evidence="2 3">
    <name type="scientific">Paenibacillus filicis</name>
    <dbReference type="NCBI Taxonomy" id="669464"/>
    <lineage>
        <taxon>Bacteria</taxon>
        <taxon>Bacillati</taxon>
        <taxon>Bacillota</taxon>
        <taxon>Bacilli</taxon>
        <taxon>Bacillales</taxon>
        <taxon>Paenibacillaceae</taxon>
        <taxon>Paenibacillus</taxon>
    </lineage>
</organism>
<gene>
    <name evidence="2" type="primary">cas8c</name>
    <name evidence="2" type="ORF">WMW72_01105</name>
</gene>
<dbReference type="InterPro" id="IPR010144">
    <property type="entry name" value="CRISPR-assoc_prot_Csd1-typ"/>
</dbReference>
<feature type="region of interest" description="Disordered" evidence="1">
    <location>
        <begin position="607"/>
        <end position="627"/>
    </location>
</feature>
<evidence type="ECO:0000313" key="3">
    <source>
        <dbReference type="Proteomes" id="UP001469365"/>
    </source>
</evidence>
<dbReference type="NCBIfam" id="TIGR01863">
    <property type="entry name" value="cas_Csd1"/>
    <property type="match status" value="1"/>
</dbReference>
<protein>
    <submittedName>
        <fullName evidence="2">Type I-C CRISPR-associated protein Cas8c/Csd1</fullName>
    </submittedName>
</protein>
<keyword evidence="3" id="KW-1185">Reference proteome</keyword>
<dbReference type="Pfam" id="PF09709">
    <property type="entry name" value="Cas_Csd1"/>
    <property type="match status" value="1"/>
</dbReference>
<dbReference type="EMBL" id="JBBPCC010000001">
    <property type="protein sequence ID" value="MEK8126505.1"/>
    <property type="molecule type" value="Genomic_DNA"/>
</dbReference>
<proteinExistence type="predicted"/>
<feature type="compositionally biased region" description="Basic and acidic residues" evidence="1">
    <location>
        <begin position="607"/>
        <end position="621"/>
    </location>
</feature>
<accession>A0ABU9DCD3</accession>